<dbReference type="AlphaFoldDB" id="A0AB40AFN0"/>
<reference evidence="2" key="1">
    <citation type="submission" date="2025-08" db="UniProtKB">
        <authorList>
            <consortium name="RefSeq"/>
        </authorList>
    </citation>
    <scope>IDENTIFICATION</scope>
</reference>
<dbReference type="GeneID" id="118879737"/>
<dbReference type="RefSeq" id="XP_036678529.1">
    <property type="nucleotide sequence ID" value="XM_036822634.3"/>
</dbReference>
<protein>
    <submittedName>
        <fullName evidence="2">Uncharacterized protein</fullName>
    </submittedName>
</protein>
<evidence type="ECO:0000313" key="1">
    <source>
        <dbReference type="Proteomes" id="UP001652628"/>
    </source>
</evidence>
<name>A0AB40AFN0_DROSZ</name>
<sequence length="124" mass="13264">MKFIYIGSCLASRIGHPQLQQVLVSMGIDAPNKRWKIDGSPQCPLEHLLAAVLGVTRSPTASTGAPPGSRVWSHAVAHCVTGAPSGSRACSHAVDHRVHRSTFCSQPSTRSFPPRRPSVLTAFI</sequence>
<dbReference type="Proteomes" id="UP001652628">
    <property type="component" value="Unplaced"/>
</dbReference>
<evidence type="ECO:0000313" key="2">
    <source>
        <dbReference type="RefSeq" id="XP_036678529.1"/>
    </source>
</evidence>
<accession>A0AB40AFN0</accession>
<keyword evidence="1" id="KW-1185">Reference proteome</keyword>
<gene>
    <name evidence="2" type="primary">LOC118879737</name>
</gene>
<proteinExistence type="predicted"/>
<organism evidence="1 2">
    <name type="scientific">Drosophila suzukii</name>
    <name type="common">Spotted-wing drosophila fruit fly</name>
    <dbReference type="NCBI Taxonomy" id="28584"/>
    <lineage>
        <taxon>Eukaryota</taxon>
        <taxon>Metazoa</taxon>
        <taxon>Ecdysozoa</taxon>
        <taxon>Arthropoda</taxon>
        <taxon>Hexapoda</taxon>
        <taxon>Insecta</taxon>
        <taxon>Pterygota</taxon>
        <taxon>Neoptera</taxon>
        <taxon>Endopterygota</taxon>
        <taxon>Diptera</taxon>
        <taxon>Brachycera</taxon>
        <taxon>Muscomorpha</taxon>
        <taxon>Ephydroidea</taxon>
        <taxon>Drosophilidae</taxon>
        <taxon>Drosophila</taxon>
        <taxon>Sophophora</taxon>
    </lineage>
</organism>